<gene>
    <name evidence="2" type="ORF">K9D25_16990</name>
</gene>
<evidence type="ECO:0000313" key="3">
    <source>
        <dbReference type="Proteomes" id="UP000831684"/>
    </source>
</evidence>
<evidence type="ECO:0000256" key="1">
    <source>
        <dbReference type="SAM" id="MobiDB-lite"/>
    </source>
</evidence>
<feature type="region of interest" description="Disordered" evidence="1">
    <location>
        <begin position="1"/>
        <end position="22"/>
    </location>
</feature>
<accession>A0A9E6ZRG6</accession>
<dbReference type="KEGG" id="apol:K9D25_16990"/>
<reference evidence="2" key="1">
    <citation type="submission" date="2021-09" db="EMBL/GenBank/DDBJ databases">
        <title>Network and meta-omics reveal the key degrader and cooperation patterns in an efficient 1,4-dioxane-degrading microbial community.</title>
        <authorList>
            <person name="Dai C."/>
        </authorList>
    </citation>
    <scope>NUCLEOTIDE SEQUENCE</scope>
    <source>
        <strain evidence="2">ZM13</strain>
    </source>
</reference>
<dbReference type="RefSeq" id="WP_244376809.1">
    <property type="nucleotide sequence ID" value="NZ_CP083239.1"/>
</dbReference>
<protein>
    <submittedName>
        <fullName evidence="2">Uncharacterized protein</fullName>
    </submittedName>
</protein>
<dbReference type="Proteomes" id="UP000831684">
    <property type="component" value="Chromosome"/>
</dbReference>
<evidence type="ECO:0000313" key="2">
    <source>
        <dbReference type="EMBL" id="UOK70406.1"/>
    </source>
</evidence>
<name>A0A9E6ZRG6_9HYPH</name>
<dbReference type="AlphaFoldDB" id="A0A9E6ZRG6"/>
<sequence>MNDEPMVKPDTAVPGSEMPRARITWETPALTVTSAADAEFDNTNPGDGSFIS</sequence>
<organism evidence="2 3">
    <name type="scientific">Ancylobacter polymorphus</name>
    <dbReference type="NCBI Taxonomy" id="223390"/>
    <lineage>
        <taxon>Bacteria</taxon>
        <taxon>Pseudomonadati</taxon>
        <taxon>Pseudomonadota</taxon>
        <taxon>Alphaproteobacteria</taxon>
        <taxon>Hyphomicrobiales</taxon>
        <taxon>Xanthobacteraceae</taxon>
        <taxon>Ancylobacter</taxon>
    </lineage>
</organism>
<dbReference type="EMBL" id="CP083239">
    <property type="protein sequence ID" value="UOK70406.1"/>
    <property type="molecule type" value="Genomic_DNA"/>
</dbReference>
<proteinExistence type="predicted"/>